<name>A0A1G6U963_9GAMM</name>
<reference evidence="2 3" key="1">
    <citation type="submission" date="2016-10" db="EMBL/GenBank/DDBJ databases">
        <authorList>
            <person name="de Groot N.N."/>
        </authorList>
    </citation>
    <scope>NUCLEOTIDE SEQUENCE [LARGE SCALE GENOMIC DNA]</scope>
    <source>
        <strain evidence="2 3">DSM 16957</strain>
    </source>
</reference>
<dbReference type="InterPro" id="IPR024096">
    <property type="entry name" value="NO_sig/Golgi_transp_ligand-bd"/>
</dbReference>
<proteinExistence type="predicted"/>
<dbReference type="PANTHER" id="PTHR45655">
    <property type="entry name" value="GUANYLATE CYCLASE SOLUBLE SUBUNIT BETA-2"/>
    <property type="match status" value="1"/>
</dbReference>
<dbReference type="RefSeq" id="WP_176764025.1">
    <property type="nucleotide sequence ID" value="NZ_FNAG01000002.1"/>
</dbReference>
<dbReference type="InterPro" id="IPR011644">
    <property type="entry name" value="Heme_NO-bd"/>
</dbReference>
<dbReference type="SUPFAM" id="SSF111126">
    <property type="entry name" value="Ligand-binding domain in the NO signalling and Golgi transport"/>
    <property type="match status" value="1"/>
</dbReference>
<dbReference type="InterPro" id="IPR038158">
    <property type="entry name" value="H-NOX_domain_sf"/>
</dbReference>
<feature type="domain" description="Heme NO-binding" evidence="1">
    <location>
        <begin position="3"/>
        <end position="157"/>
    </location>
</feature>
<gene>
    <name evidence="2" type="ORF">SAMN04488509_102202</name>
</gene>
<dbReference type="EMBL" id="FNAG01000002">
    <property type="protein sequence ID" value="SDD37246.1"/>
    <property type="molecule type" value="Genomic_DNA"/>
</dbReference>
<dbReference type="PANTHER" id="PTHR45655:SF13">
    <property type="entry name" value="SOLUBLE GUANYLATE CYCLASE GCY-32-RELATED"/>
    <property type="match status" value="1"/>
</dbReference>
<dbReference type="Gene3D" id="3.90.1520.10">
    <property type="entry name" value="H-NOX domain"/>
    <property type="match status" value="1"/>
</dbReference>
<dbReference type="GO" id="GO:0020037">
    <property type="term" value="F:heme binding"/>
    <property type="evidence" value="ECO:0007669"/>
    <property type="project" value="InterPro"/>
</dbReference>
<evidence type="ECO:0000313" key="3">
    <source>
        <dbReference type="Proteomes" id="UP000199603"/>
    </source>
</evidence>
<protein>
    <submittedName>
        <fullName evidence="2">Haem-NO-binding</fullName>
    </submittedName>
</protein>
<keyword evidence="3" id="KW-1185">Reference proteome</keyword>
<dbReference type="Pfam" id="PF07700">
    <property type="entry name" value="HNOB"/>
    <property type="match status" value="1"/>
</dbReference>
<accession>A0A1G6U963</accession>
<dbReference type="STRING" id="265719.SAMN04488509_102202"/>
<evidence type="ECO:0000259" key="1">
    <source>
        <dbReference type="Pfam" id="PF07700"/>
    </source>
</evidence>
<organism evidence="2 3">
    <name type="scientific">Aquimonas voraii</name>
    <dbReference type="NCBI Taxonomy" id="265719"/>
    <lineage>
        <taxon>Bacteria</taxon>
        <taxon>Pseudomonadati</taxon>
        <taxon>Pseudomonadota</taxon>
        <taxon>Gammaproteobacteria</taxon>
        <taxon>Lysobacterales</taxon>
        <taxon>Lysobacteraceae</taxon>
        <taxon>Aquimonas</taxon>
    </lineage>
</organism>
<dbReference type="Proteomes" id="UP000199603">
    <property type="component" value="Unassembled WGS sequence"/>
</dbReference>
<evidence type="ECO:0000313" key="2">
    <source>
        <dbReference type="EMBL" id="SDD37246.1"/>
    </source>
</evidence>
<dbReference type="AlphaFoldDB" id="A0A1G6U963"/>
<sequence length="181" mass="20576">MLGMVFTELMDMVETRYSPELADRVLQRAALPHGGAYTAVGYYPHEEIVRLVGLLSEETGQPVDTLVRGFGQHLLGRFEQAYPELFAGKRTLYDFLASIESHIHVEVHKLYPEARLPRFEVLERGPRHLQLAYRSPRRMSALAEGLIIGAADLYKEPQRLELREAPELGADAMVFELHALY</sequence>